<dbReference type="Pfam" id="PF07875">
    <property type="entry name" value="Coat_F"/>
    <property type="match status" value="1"/>
</dbReference>
<name>A0A0Q9XMF3_9BACI</name>
<keyword evidence="4" id="KW-0167">Capsid protein</keyword>
<evidence type="ECO:0000256" key="1">
    <source>
        <dbReference type="ARBA" id="ARBA00022969"/>
    </source>
</evidence>
<dbReference type="AlphaFoldDB" id="A0A0Q9XMF3"/>
<dbReference type="STRING" id="217031.ABB05_14510"/>
<dbReference type="PANTHER" id="PTHR39183">
    <property type="entry name" value="SPORE COAT PROTEIN F-LIKE PROTEIN YHCQ"/>
    <property type="match status" value="1"/>
</dbReference>
<dbReference type="PATRIC" id="fig|217031.4.peg.7887"/>
<comment type="subcellular location">
    <subcellularLocation>
        <location evidence="2">Spore coat</location>
    </subcellularLocation>
</comment>
<dbReference type="PANTHER" id="PTHR39183:SF1">
    <property type="entry name" value="SPORE COAT PROTEIN F-LIKE PROTEIN YHCQ"/>
    <property type="match status" value="1"/>
</dbReference>
<dbReference type="RefSeq" id="WP_057995933.1">
    <property type="nucleotide sequence ID" value="NZ_JAGGKH010000030.1"/>
</dbReference>
<dbReference type="Gene3D" id="1.20.1260.10">
    <property type="match status" value="1"/>
</dbReference>
<dbReference type="InterPro" id="IPR012851">
    <property type="entry name" value="Spore_coat_CotF-like"/>
</dbReference>
<organism evidence="4 6">
    <name type="scientific">Lederbergia galactosidilytica</name>
    <dbReference type="NCBI Taxonomy" id="217031"/>
    <lineage>
        <taxon>Bacteria</taxon>
        <taxon>Bacillati</taxon>
        <taxon>Bacillota</taxon>
        <taxon>Bacilli</taxon>
        <taxon>Bacillales</taxon>
        <taxon>Bacillaceae</taxon>
        <taxon>Lederbergia</taxon>
    </lineage>
</organism>
<evidence type="ECO:0000256" key="3">
    <source>
        <dbReference type="ARBA" id="ARBA00024344"/>
    </source>
</evidence>
<evidence type="ECO:0000256" key="2">
    <source>
        <dbReference type="ARBA" id="ARBA00024325"/>
    </source>
</evidence>
<keyword evidence="4" id="KW-0946">Virion</keyword>
<sequence>MALEERKTLAWHETLEIHELVAAQSTGLIKLKKSVKEINDSELQRIYQQAIGDIELNLNELIQFYASTPSVSEREELEREDSGFYAGELLIFSKTLVRTYAGAITETATSVLRKTLTKQLLRAIHCHERIFNYMYKKGLYPAYDLEALLNQDLQNATKALKMK</sequence>
<protein>
    <submittedName>
        <fullName evidence="4">Spore coat protein</fullName>
    </submittedName>
</protein>
<evidence type="ECO:0000313" key="6">
    <source>
        <dbReference type="Proteomes" id="UP000053881"/>
    </source>
</evidence>
<comment type="caution">
    <text evidence="4">The sequence shown here is derived from an EMBL/GenBank/DDBJ whole genome shotgun (WGS) entry which is preliminary data.</text>
</comment>
<dbReference type="OrthoDB" id="2703958at2"/>
<accession>A0A0Q9XMF3</accession>
<reference evidence="4 6" key="2">
    <citation type="submission" date="2015-06" db="EMBL/GenBank/DDBJ databases">
        <title>Genome sequencing project of Bacillus galactosidilyticus PL133.</title>
        <authorList>
            <person name="Gaiero J."/>
            <person name="Nicol R."/>
            <person name="Habash M."/>
        </authorList>
    </citation>
    <scope>NUCLEOTIDE SEQUENCE [LARGE SCALE GENOMIC DNA]</scope>
    <source>
        <strain evidence="4 6">PL133</strain>
    </source>
</reference>
<dbReference type="GO" id="GO:0030435">
    <property type="term" value="P:sporulation resulting in formation of a cellular spore"/>
    <property type="evidence" value="ECO:0007669"/>
    <property type="project" value="UniProtKB-KW"/>
</dbReference>
<dbReference type="EMBL" id="LDJR01000055">
    <property type="protein sequence ID" value="OAK68998.1"/>
    <property type="molecule type" value="Genomic_DNA"/>
</dbReference>
<evidence type="ECO:0000313" key="5">
    <source>
        <dbReference type="EMBL" id="OAK68998.1"/>
    </source>
</evidence>
<reference evidence="5 7" key="1">
    <citation type="submission" date="2015-05" db="EMBL/GenBank/DDBJ databases">
        <title>Comparison of genome.</title>
        <authorList>
            <person name="Zheng Z."/>
            <person name="Sun M."/>
        </authorList>
    </citation>
    <scope>NUCLEOTIDE SEQUENCE [LARGE SCALE GENOMIC DNA]</scope>
    <source>
        <strain evidence="5 7">G25-74</strain>
    </source>
</reference>
<dbReference type="Proteomes" id="UP000077881">
    <property type="component" value="Unassembled WGS sequence"/>
</dbReference>
<dbReference type="InterPro" id="IPR012347">
    <property type="entry name" value="Ferritin-like"/>
</dbReference>
<dbReference type="EMBL" id="LGPB01000140">
    <property type="protein sequence ID" value="KRG09381.1"/>
    <property type="molecule type" value="Genomic_DNA"/>
</dbReference>
<gene>
    <name evidence="5" type="ORF">ABB05_14510</name>
    <name evidence="4" type="ORF">ACA29_23275</name>
</gene>
<keyword evidence="7" id="KW-1185">Reference proteome</keyword>
<dbReference type="Proteomes" id="UP000053881">
    <property type="component" value="Unassembled WGS sequence"/>
</dbReference>
<evidence type="ECO:0000313" key="7">
    <source>
        <dbReference type="Proteomes" id="UP000077881"/>
    </source>
</evidence>
<comment type="similarity">
    <text evidence="3">Belongs to the CotF family.</text>
</comment>
<proteinExistence type="inferred from homology"/>
<evidence type="ECO:0000313" key="4">
    <source>
        <dbReference type="EMBL" id="KRG09381.1"/>
    </source>
</evidence>
<keyword evidence="1" id="KW-0749">Sporulation</keyword>